<evidence type="ECO:0000313" key="2">
    <source>
        <dbReference type="Proteomes" id="UP000018692"/>
    </source>
</evidence>
<organism evidence="1 2">
    <name type="scientific">Lactococcus garvieae TRF1</name>
    <dbReference type="NCBI Taxonomy" id="1380772"/>
    <lineage>
        <taxon>Bacteria</taxon>
        <taxon>Bacillati</taxon>
        <taxon>Bacillota</taxon>
        <taxon>Bacilli</taxon>
        <taxon>Lactobacillales</taxon>
        <taxon>Streptococcaceae</taxon>
        <taxon>Lactococcus</taxon>
    </lineage>
</organism>
<dbReference type="GO" id="GO:0016747">
    <property type="term" value="F:acyltransferase activity, transferring groups other than amino-acyl groups"/>
    <property type="evidence" value="ECO:0007669"/>
    <property type="project" value="TreeGrafter"/>
</dbReference>
<evidence type="ECO:0000313" key="1">
    <source>
        <dbReference type="EMBL" id="ETD05033.1"/>
    </source>
</evidence>
<dbReference type="InterPro" id="IPR000801">
    <property type="entry name" value="Esterase-like"/>
</dbReference>
<dbReference type="Gene3D" id="3.40.50.1820">
    <property type="entry name" value="alpha/beta hydrolase"/>
    <property type="match status" value="1"/>
</dbReference>
<reference evidence="1 2" key="1">
    <citation type="submission" date="2013-07" db="EMBL/GenBank/DDBJ databases">
        <title>Isolation of Lactococcus garvieae strain TRF1 from the fecal material of a timber rattlesnake.</title>
        <authorList>
            <person name="McLaughlin R.W."/>
            <person name="Cochran P.A."/>
            <person name="Dowd S.E."/>
        </authorList>
    </citation>
    <scope>NUCLEOTIDE SEQUENCE [LARGE SCALE GENOMIC DNA]</scope>
    <source>
        <strain evidence="1 2">TRF1</strain>
    </source>
</reference>
<dbReference type="PATRIC" id="fig|1380772.3.peg.900"/>
<dbReference type="PANTHER" id="PTHR48098:SF1">
    <property type="entry name" value="DIACYLGLYCEROL ACYLTRANSFERASE_MYCOLYLTRANSFERASE AG85A"/>
    <property type="match status" value="1"/>
</dbReference>
<dbReference type="InterPro" id="IPR050583">
    <property type="entry name" value="Mycobacterial_A85_antigen"/>
</dbReference>
<dbReference type="InterPro" id="IPR029058">
    <property type="entry name" value="AB_hydrolase_fold"/>
</dbReference>
<gene>
    <name evidence="1" type="ORF">N568_0104525</name>
</gene>
<proteinExistence type="predicted"/>
<sequence length="262" mass="29935">MGGKMAIINIEYYSEVLGMNRKFNVIYPEASKTGVKDGNDIPVLYLLHGMSGNEDSWLIRTGIDRLIRHSQLAIVMPSTDLGFYTNTNYGMRYFDAIAKELPQVVHNFFPNLSNKREKNFIAGLSMGGYGAFKLALATENFSYAASLSGALDMTDLKEQSAENQAYWTGIFGDLDHFNESENSILYLAEHHTGEKPKLYSWCGEQDYLISGNNRAAQLLEEKGFDLRYEKAPGTHEWYYWTKQIETVLKWLPIDYKEEERLS</sequence>
<accession>V8AQF8</accession>
<dbReference type="SUPFAM" id="SSF53474">
    <property type="entry name" value="alpha/beta-Hydrolases"/>
    <property type="match status" value="1"/>
</dbReference>
<dbReference type="PANTHER" id="PTHR48098">
    <property type="entry name" value="ENTEROCHELIN ESTERASE-RELATED"/>
    <property type="match status" value="1"/>
</dbReference>
<name>V8AQF8_9LACT</name>
<dbReference type="AlphaFoldDB" id="V8AQF8"/>
<comment type="caution">
    <text evidence="1">The sequence shown here is derived from an EMBL/GenBank/DDBJ whole genome shotgun (WGS) entry which is preliminary data.</text>
</comment>
<dbReference type="Pfam" id="PF00756">
    <property type="entry name" value="Esterase"/>
    <property type="match status" value="1"/>
</dbReference>
<dbReference type="Proteomes" id="UP000018692">
    <property type="component" value="Unassembled WGS sequence"/>
</dbReference>
<protein>
    <submittedName>
        <fullName evidence="1">Esterase</fullName>
    </submittedName>
</protein>
<dbReference type="EMBL" id="AVFE01000012">
    <property type="protein sequence ID" value="ETD05033.1"/>
    <property type="molecule type" value="Genomic_DNA"/>
</dbReference>